<protein>
    <submittedName>
        <fullName evidence="3">Unannotated protein</fullName>
    </submittedName>
</protein>
<evidence type="ECO:0000313" key="3">
    <source>
        <dbReference type="EMBL" id="CAB4586411.1"/>
    </source>
</evidence>
<reference evidence="3" key="1">
    <citation type="submission" date="2020-05" db="EMBL/GenBank/DDBJ databases">
        <authorList>
            <person name="Chiriac C."/>
            <person name="Salcher M."/>
            <person name="Ghai R."/>
            <person name="Kavagutti S V."/>
        </authorList>
    </citation>
    <scope>NUCLEOTIDE SEQUENCE</scope>
</reference>
<feature type="domain" description="CT398-like coiled coil hairpin" evidence="2">
    <location>
        <begin position="18"/>
        <end position="195"/>
    </location>
</feature>
<gene>
    <name evidence="3" type="ORF">UFOPK1788_00255</name>
</gene>
<feature type="coiled-coil region" evidence="1">
    <location>
        <begin position="17"/>
        <end position="125"/>
    </location>
</feature>
<sequence>MTGLSVSPDIQARLLDVKDMDTEMIVARRRISELSNEVDALESDDAYHQLVREAENAADRVDDVTREKEHVTADIEVAHARIVRDREREAASSDTKELVALESEISSLERRIEMLKEQQGEILERWKAATADRERLMTERDAFHERRSETQAKLRSEIDAKTTRIAAVESDRARLIAELPVELVELYERQRERYGVGASLLTRGISTASGVELTPYQLDVVKNADPFEVLMCPDSNAILIRTAESGL</sequence>
<proteinExistence type="predicted"/>
<dbReference type="Pfam" id="PF24481">
    <property type="entry name" value="CT398_CC"/>
    <property type="match status" value="1"/>
</dbReference>
<evidence type="ECO:0000259" key="2">
    <source>
        <dbReference type="Pfam" id="PF24481"/>
    </source>
</evidence>
<dbReference type="EMBL" id="CAEZUE010000019">
    <property type="protein sequence ID" value="CAB4586411.1"/>
    <property type="molecule type" value="Genomic_DNA"/>
</dbReference>
<dbReference type="Gene3D" id="1.10.287.1490">
    <property type="match status" value="1"/>
</dbReference>
<dbReference type="AlphaFoldDB" id="A0A6J6FC05"/>
<accession>A0A6J6FC05</accession>
<keyword evidence="1" id="KW-0175">Coiled coil</keyword>
<dbReference type="InterPro" id="IPR056003">
    <property type="entry name" value="CT398_CC_hairpin"/>
</dbReference>
<name>A0A6J6FC05_9ZZZZ</name>
<organism evidence="3">
    <name type="scientific">freshwater metagenome</name>
    <dbReference type="NCBI Taxonomy" id="449393"/>
    <lineage>
        <taxon>unclassified sequences</taxon>
        <taxon>metagenomes</taxon>
        <taxon>ecological metagenomes</taxon>
    </lineage>
</organism>
<evidence type="ECO:0000256" key="1">
    <source>
        <dbReference type="SAM" id="Coils"/>
    </source>
</evidence>